<dbReference type="EMBL" id="DVAD01000016">
    <property type="protein sequence ID" value="HIJ99870.1"/>
    <property type="molecule type" value="Genomic_DNA"/>
</dbReference>
<dbReference type="NCBIfam" id="TIGR01018">
    <property type="entry name" value="uS4_arch"/>
    <property type="match status" value="1"/>
</dbReference>
<dbReference type="PROSITE" id="PS50889">
    <property type="entry name" value="S4"/>
    <property type="match status" value="1"/>
</dbReference>
<keyword evidence="4 6" id="KW-0689">Ribosomal protein</keyword>
<name>A0A832XHU3_9ARCH</name>
<dbReference type="GO" id="GO:0003735">
    <property type="term" value="F:structural constituent of ribosome"/>
    <property type="evidence" value="ECO:0007669"/>
    <property type="project" value="InterPro"/>
</dbReference>
<dbReference type="NCBIfam" id="NF003139">
    <property type="entry name" value="PRK04051.1"/>
    <property type="match status" value="1"/>
</dbReference>
<feature type="region of interest" description="Disordered" evidence="7">
    <location>
        <begin position="154"/>
        <end position="219"/>
    </location>
</feature>
<evidence type="ECO:0000256" key="3">
    <source>
        <dbReference type="ARBA" id="ARBA00022884"/>
    </source>
</evidence>
<dbReference type="InterPro" id="IPR022801">
    <property type="entry name" value="Ribosomal_uS4"/>
</dbReference>
<evidence type="ECO:0000256" key="7">
    <source>
        <dbReference type="SAM" id="MobiDB-lite"/>
    </source>
</evidence>
<comment type="function">
    <text evidence="6">One of the primary rRNA binding proteins, it binds directly to 16S rRNA where it nucleates assembly of the body of the 30S subunit.</text>
</comment>
<feature type="domain" description="RNA-binding S4" evidence="8">
    <location>
        <begin position="102"/>
        <end position="164"/>
    </location>
</feature>
<dbReference type="GO" id="GO:0042274">
    <property type="term" value="P:ribosomal small subunit biogenesis"/>
    <property type="evidence" value="ECO:0007669"/>
    <property type="project" value="TreeGrafter"/>
</dbReference>
<organism evidence="10 11">
    <name type="scientific">Candidatus Undinarchaeum marinum</name>
    <dbReference type="NCBI Taxonomy" id="2756141"/>
    <lineage>
        <taxon>Archaea</taxon>
        <taxon>Candidatus Undinarchaeota</taxon>
        <taxon>Candidatus Undinarchaeia</taxon>
        <taxon>Candidatus Undinarchaeales</taxon>
        <taxon>Candidatus Undinarchaeaceae</taxon>
        <taxon>Candidatus Undinarchaeum</taxon>
    </lineage>
</organism>
<dbReference type="GO" id="GO:0015935">
    <property type="term" value="C:small ribosomal subunit"/>
    <property type="evidence" value="ECO:0007669"/>
    <property type="project" value="InterPro"/>
</dbReference>
<dbReference type="Proteomes" id="UP000604391">
    <property type="component" value="Unassembled WGS sequence"/>
</dbReference>
<dbReference type="CDD" id="cd00165">
    <property type="entry name" value="S4"/>
    <property type="match status" value="1"/>
</dbReference>
<protein>
    <recommendedName>
        <fullName evidence="6">Small ribosomal subunit protein uS4</fullName>
    </recommendedName>
</protein>
<keyword evidence="3 6" id="KW-0694">RNA-binding</keyword>
<dbReference type="HAMAP" id="MF_01306_A">
    <property type="entry name" value="Ribosomal_uS4_A"/>
    <property type="match status" value="1"/>
</dbReference>
<dbReference type="InterPro" id="IPR022802">
    <property type="entry name" value="Ribosomal_uS4_arc"/>
</dbReference>
<dbReference type="PROSITE" id="PS00632">
    <property type="entry name" value="RIBOSOMAL_S4"/>
    <property type="match status" value="1"/>
</dbReference>
<dbReference type="PANTHER" id="PTHR11831">
    <property type="entry name" value="30S 40S RIBOSOMAL PROTEIN"/>
    <property type="match status" value="1"/>
</dbReference>
<keyword evidence="2 6" id="KW-0699">rRNA-binding</keyword>
<accession>A0A832XHU3</accession>
<dbReference type="PANTHER" id="PTHR11831:SF5">
    <property type="entry name" value="40S RIBOSOMAL PROTEIN S9"/>
    <property type="match status" value="1"/>
</dbReference>
<evidence type="ECO:0000256" key="2">
    <source>
        <dbReference type="ARBA" id="ARBA00022730"/>
    </source>
</evidence>
<dbReference type="SMART" id="SM00363">
    <property type="entry name" value="S4"/>
    <property type="match status" value="1"/>
</dbReference>
<sequence length="219" mass="24672">MGDPVKTRKKYSTPSHMWIQERITRETKLSGKYGLKKRQEIWRAESLVKKFRSLARQIAGIRGDSSAEQERLLGKLLRMGVIGSDSKLNDILTLDATDFLERRLQTIVLKKGLASTAKEARQIVLHGFVTIDGERRRVPGSLLSVNEEDSIAYVGPSREQTVQKPTRALEAAADEKEDKSRDDKALEEKPKEVVEEKPKEVVEEKTKSSPAEEKKGDSS</sequence>
<comment type="function">
    <text evidence="6">With S5 and S12 plays an important role in translational accuracy.</text>
</comment>
<keyword evidence="5 6" id="KW-0687">Ribonucleoprotein</keyword>
<evidence type="ECO:0000256" key="4">
    <source>
        <dbReference type="ARBA" id="ARBA00022980"/>
    </source>
</evidence>
<evidence type="ECO:0000313" key="11">
    <source>
        <dbReference type="Proteomes" id="UP000604391"/>
    </source>
</evidence>
<evidence type="ECO:0000259" key="9">
    <source>
        <dbReference type="SMART" id="SM01390"/>
    </source>
</evidence>
<dbReference type="InterPro" id="IPR018079">
    <property type="entry name" value="Ribosomal_uS4_CS"/>
</dbReference>
<comment type="similarity">
    <text evidence="1 6">Belongs to the universal ribosomal protein uS4 family.</text>
</comment>
<gene>
    <name evidence="6" type="primary">rps4</name>
    <name evidence="10" type="ORF">H1011_03590</name>
</gene>
<keyword evidence="11" id="KW-1185">Reference proteome</keyword>
<dbReference type="AlphaFoldDB" id="A0A832XHU3"/>
<dbReference type="InterPro" id="IPR001912">
    <property type="entry name" value="Ribosomal_uS4_N"/>
</dbReference>
<feature type="domain" description="Small ribosomal subunit protein uS4 N-terminal" evidence="9">
    <location>
        <begin position="5"/>
        <end position="101"/>
    </location>
</feature>
<proteinExistence type="inferred from homology"/>
<comment type="caution">
    <text evidence="10">The sequence shown here is derived from an EMBL/GenBank/DDBJ whole genome shotgun (WGS) entry which is preliminary data.</text>
</comment>
<dbReference type="Pfam" id="PF01479">
    <property type="entry name" value="S4"/>
    <property type="match status" value="1"/>
</dbReference>
<evidence type="ECO:0000259" key="8">
    <source>
        <dbReference type="SMART" id="SM00363"/>
    </source>
</evidence>
<reference evidence="10 11" key="1">
    <citation type="journal article" name="Nat. Commun.">
        <title>Undinarchaeota illuminate DPANN phylogeny and the impact of gene transfer on archaeal evolution.</title>
        <authorList>
            <person name="Dombrowski N."/>
            <person name="Williams T.A."/>
            <person name="Sun J."/>
            <person name="Woodcroft B.J."/>
            <person name="Lee J.H."/>
            <person name="Minh B.Q."/>
            <person name="Rinke C."/>
            <person name="Spang A."/>
        </authorList>
    </citation>
    <scope>NUCLEOTIDE SEQUENCE [LARGE SCALE GENOMIC DNA]</scope>
    <source>
        <strain evidence="10">MAG_bin17</strain>
    </source>
</reference>
<feature type="compositionally biased region" description="Basic and acidic residues" evidence="7">
    <location>
        <begin position="173"/>
        <end position="219"/>
    </location>
</feature>
<evidence type="ECO:0000256" key="6">
    <source>
        <dbReference type="HAMAP-Rule" id="MF_01306"/>
    </source>
</evidence>
<comment type="subunit">
    <text evidence="6">Part of the 30S ribosomal subunit. Contacts protein S5. The interaction surface between S4 and S5 is involved in control of translational fidelity.</text>
</comment>
<dbReference type="InterPro" id="IPR036986">
    <property type="entry name" value="S4_RNA-bd_sf"/>
</dbReference>
<evidence type="ECO:0000256" key="5">
    <source>
        <dbReference type="ARBA" id="ARBA00023274"/>
    </source>
</evidence>
<dbReference type="GO" id="GO:0006412">
    <property type="term" value="P:translation"/>
    <property type="evidence" value="ECO:0007669"/>
    <property type="project" value="UniProtKB-UniRule"/>
</dbReference>
<evidence type="ECO:0000313" key="10">
    <source>
        <dbReference type="EMBL" id="HIJ99870.1"/>
    </source>
</evidence>
<dbReference type="SUPFAM" id="SSF55174">
    <property type="entry name" value="Alpha-L RNA-binding motif"/>
    <property type="match status" value="1"/>
</dbReference>
<dbReference type="InterPro" id="IPR002942">
    <property type="entry name" value="S4_RNA-bd"/>
</dbReference>
<dbReference type="Gene3D" id="3.10.290.10">
    <property type="entry name" value="RNA-binding S4 domain"/>
    <property type="match status" value="1"/>
</dbReference>
<dbReference type="SMART" id="SM01390">
    <property type="entry name" value="Ribosomal_S4"/>
    <property type="match status" value="1"/>
</dbReference>
<dbReference type="GO" id="GO:0019843">
    <property type="term" value="F:rRNA binding"/>
    <property type="evidence" value="ECO:0007669"/>
    <property type="project" value="UniProtKB-UniRule"/>
</dbReference>
<dbReference type="InterPro" id="IPR005710">
    <property type="entry name" value="Ribosomal_uS4_euk/arc"/>
</dbReference>
<evidence type="ECO:0000256" key="1">
    <source>
        <dbReference type="ARBA" id="ARBA00007465"/>
    </source>
</evidence>